<name>A0A326RX82_9BACT</name>
<keyword evidence="3" id="KW-1185">Reference proteome</keyword>
<dbReference type="EMBL" id="QKTX01000008">
    <property type="protein sequence ID" value="PZV82907.1"/>
    <property type="molecule type" value="Genomic_DNA"/>
</dbReference>
<keyword evidence="1" id="KW-0472">Membrane</keyword>
<evidence type="ECO:0000313" key="2">
    <source>
        <dbReference type="EMBL" id="PZV82907.1"/>
    </source>
</evidence>
<feature type="transmembrane region" description="Helical" evidence="1">
    <location>
        <begin position="45"/>
        <end position="65"/>
    </location>
</feature>
<dbReference type="RefSeq" id="WP_111393176.1">
    <property type="nucleotide sequence ID" value="NZ_JBJINY010000083.1"/>
</dbReference>
<dbReference type="Proteomes" id="UP000248917">
    <property type="component" value="Unassembled WGS sequence"/>
</dbReference>
<evidence type="ECO:0000256" key="1">
    <source>
        <dbReference type="SAM" id="Phobius"/>
    </source>
</evidence>
<feature type="transmembrane region" description="Helical" evidence="1">
    <location>
        <begin position="72"/>
        <end position="96"/>
    </location>
</feature>
<dbReference type="OrthoDB" id="826597at2"/>
<sequence>MRKLLLFSLLIWTGLTQPLIAQQDPNKLLIEEFLRQSEKQKKTGLIMLGTGLGATVIGTAMFGAAWGGGSEFLGVTGAILFTAGSISTLVSIPILVSSASNGRKAGKLSLVTGRIPNLPNTGTSTGLYPAVSFSIPLTLNR</sequence>
<gene>
    <name evidence="2" type="ORF">CLV31_108107</name>
</gene>
<proteinExistence type="predicted"/>
<evidence type="ECO:0000313" key="3">
    <source>
        <dbReference type="Proteomes" id="UP000248917"/>
    </source>
</evidence>
<reference evidence="2 3" key="1">
    <citation type="submission" date="2018-06" db="EMBL/GenBank/DDBJ databases">
        <title>Genomic Encyclopedia of Archaeal and Bacterial Type Strains, Phase II (KMG-II): from individual species to whole genera.</title>
        <authorList>
            <person name="Goeker M."/>
        </authorList>
    </citation>
    <scope>NUCLEOTIDE SEQUENCE [LARGE SCALE GENOMIC DNA]</scope>
    <source>
        <strain evidence="2 3">T4</strain>
    </source>
</reference>
<organism evidence="2 3">
    <name type="scientific">Algoriphagus aquaeductus</name>
    <dbReference type="NCBI Taxonomy" id="475299"/>
    <lineage>
        <taxon>Bacteria</taxon>
        <taxon>Pseudomonadati</taxon>
        <taxon>Bacteroidota</taxon>
        <taxon>Cytophagia</taxon>
        <taxon>Cytophagales</taxon>
        <taxon>Cyclobacteriaceae</taxon>
        <taxon>Algoriphagus</taxon>
    </lineage>
</organism>
<dbReference type="AlphaFoldDB" id="A0A326RX82"/>
<accession>A0A326RX82</accession>
<keyword evidence="1" id="KW-1133">Transmembrane helix</keyword>
<comment type="caution">
    <text evidence="2">The sequence shown here is derived from an EMBL/GenBank/DDBJ whole genome shotgun (WGS) entry which is preliminary data.</text>
</comment>
<keyword evidence="1" id="KW-0812">Transmembrane</keyword>
<protein>
    <submittedName>
        <fullName evidence="2">Uncharacterized protein</fullName>
    </submittedName>
</protein>